<dbReference type="PANTHER" id="PTHR43069">
    <property type="entry name" value="FUMARYLACETOACETASE"/>
    <property type="match status" value="1"/>
</dbReference>
<keyword evidence="5" id="KW-1185">Reference proteome</keyword>
<dbReference type="InterPro" id="IPR036462">
    <property type="entry name" value="Fumarylacetoacetase_N_sf"/>
</dbReference>
<dbReference type="EC" id="3.7.1.2" evidence="2"/>
<keyword evidence="2" id="KW-0378">Hydrolase</keyword>
<comment type="catalytic activity">
    <reaction evidence="2">
        <text>4-fumarylacetoacetate + H2O = acetoacetate + fumarate + H(+)</text>
        <dbReference type="Rhea" id="RHEA:10244"/>
        <dbReference type="ChEBI" id="CHEBI:13705"/>
        <dbReference type="ChEBI" id="CHEBI:15377"/>
        <dbReference type="ChEBI" id="CHEBI:15378"/>
        <dbReference type="ChEBI" id="CHEBI:18034"/>
        <dbReference type="ChEBI" id="CHEBI:29806"/>
        <dbReference type="EC" id="3.7.1.2"/>
    </reaction>
</comment>
<name>A0AAV6U9G8_9ARAC</name>
<gene>
    <name evidence="4" type="ORF">JTE90_007447</name>
</gene>
<dbReference type="SUPFAM" id="SSF63433">
    <property type="entry name" value="Fumarylacetoacetate hydrolase, FAH, N-terminal domain"/>
    <property type="match status" value="1"/>
</dbReference>
<proteinExistence type="inferred from homology"/>
<protein>
    <recommendedName>
        <fullName evidence="2">Fumarylacetoacetase</fullName>
        <ecNumber evidence="2">3.7.1.2</ecNumber>
    </recommendedName>
    <alternativeName>
        <fullName evidence="2">Fumarylacetoacetate hydrolase</fullName>
    </alternativeName>
</protein>
<dbReference type="InterPro" id="IPR005959">
    <property type="entry name" value="Fumarylacetoacetase"/>
</dbReference>
<comment type="pathway">
    <text evidence="2">Amino-acid degradation; L-phenylalanine degradation; acetoacetate and fumarate from L-phenylalanine: step 6/6.</text>
</comment>
<evidence type="ECO:0000256" key="2">
    <source>
        <dbReference type="RuleBase" id="RU366008"/>
    </source>
</evidence>
<dbReference type="EMBL" id="JAFNEN010000560">
    <property type="protein sequence ID" value="KAG8180488.1"/>
    <property type="molecule type" value="Genomic_DNA"/>
</dbReference>
<dbReference type="Gene3D" id="2.30.30.230">
    <property type="entry name" value="Fumarylacetoacetase, N-terminal domain"/>
    <property type="match status" value="1"/>
</dbReference>
<evidence type="ECO:0000256" key="1">
    <source>
        <dbReference type="ARBA" id="ARBA00022723"/>
    </source>
</evidence>
<dbReference type="Proteomes" id="UP000827092">
    <property type="component" value="Unassembled WGS sequence"/>
</dbReference>
<dbReference type="GO" id="GO:0046872">
    <property type="term" value="F:metal ion binding"/>
    <property type="evidence" value="ECO:0007669"/>
    <property type="project" value="UniProtKB-UniRule"/>
</dbReference>
<keyword evidence="2" id="KW-0106">Calcium</keyword>
<dbReference type="GO" id="GO:0004334">
    <property type="term" value="F:fumarylacetoacetase activity"/>
    <property type="evidence" value="ECO:0007669"/>
    <property type="project" value="UniProtKB-UniRule"/>
</dbReference>
<keyword evidence="1 2" id="KW-0479">Metal-binding</keyword>
<dbReference type="AlphaFoldDB" id="A0AAV6U9G8"/>
<feature type="domain" description="Fumarylacetoacetase N-terminal" evidence="3">
    <location>
        <begin position="20"/>
        <end position="68"/>
    </location>
</feature>
<reference evidence="4 5" key="1">
    <citation type="journal article" date="2022" name="Nat. Ecol. Evol.">
        <title>A masculinizing supergene underlies an exaggerated male reproductive morph in a spider.</title>
        <authorList>
            <person name="Hendrickx F."/>
            <person name="De Corte Z."/>
            <person name="Sonet G."/>
            <person name="Van Belleghem S.M."/>
            <person name="Kostlbacher S."/>
            <person name="Vangestel C."/>
        </authorList>
    </citation>
    <scope>NUCLEOTIDE SEQUENCE [LARGE SCALE GENOMIC DNA]</scope>
    <source>
        <strain evidence="4">W744_W776</strain>
    </source>
</reference>
<dbReference type="GO" id="GO:1902000">
    <property type="term" value="P:homogentisate catabolic process"/>
    <property type="evidence" value="ECO:0007669"/>
    <property type="project" value="TreeGrafter"/>
</dbReference>
<comment type="similarity">
    <text evidence="2">Belongs to the FAH family.</text>
</comment>
<dbReference type="GO" id="GO:0006572">
    <property type="term" value="P:L-tyrosine catabolic process"/>
    <property type="evidence" value="ECO:0007669"/>
    <property type="project" value="UniProtKB-UniRule"/>
</dbReference>
<keyword evidence="2" id="KW-0460">Magnesium</keyword>
<sequence length="72" mass="8112">MGSLALQIIQLQDLCGYWRHILDLSVIKHLFTGPLLKAHQDVFAESSLNGFIVFGKACWHEARKNIAVLTFS</sequence>
<comment type="cofactor">
    <cofactor evidence="2">
        <name>Mg(2+)</name>
        <dbReference type="ChEBI" id="CHEBI:18420"/>
    </cofactor>
    <cofactor evidence="2">
        <name>Ca(2+)</name>
        <dbReference type="ChEBI" id="CHEBI:29108"/>
    </cofactor>
</comment>
<keyword evidence="2" id="KW-0828">Tyrosine catabolism</keyword>
<keyword evidence="2" id="KW-0585">Phenylalanine catabolism</keyword>
<evidence type="ECO:0000313" key="4">
    <source>
        <dbReference type="EMBL" id="KAG8180488.1"/>
    </source>
</evidence>
<evidence type="ECO:0000313" key="5">
    <source>
        <dbReference type="Proteomes" id="UP000827092"/>
    </source>
</evidence>
<dbReference type="GO" id="GO:0006559">
    <property type="term" value="P:L-phenylalanine catabolic process"/>
    <property type="evidence" value="ECO:0007669"/>
    <property type="project" value="UniProtKB-UniRule"/>
</dbReference>
<organism evidence="4 5">
    <name type="scientific">Oedothorax gibbosus</name>
    <dbReference type="NCBI Taxonomy" id="931172"/>
    <lineage>
        <taxon>Eukaryota</taxon>
        <taxon>Metazoa</taxon>
        <taxon>Ecdysozoa</taxon>
        <taxon>Arthropoda</taxon>
        <taxon>Chelicerata</taxon>
        <taxon>Arachnida</taxon>
        <taxon>Araneae</taxon>
        <taxon>Araneomorphae</taxon>
        <taxon>Entelegynae</taxon>
        <taxon>Araneoidea</taxon>
        <taxon>Linyphiidae</taxon>
        <taxon>Erigoninae</taxon>
        <taxon>Oedothorax</taxon>
    </lineage>
</organism>
<evidence type="ECO:0000259" key="3">
    <source>
        <dbReference type="Pfam" id="PF09298"/>
    </source>
</evidence>
<dbReference type="InterPro" id="IPR015377">
    <property type="entry name" value="Fumarylacetoacetase_N"/>
</dbReference>
<dbReference type="Pfam" id="PF09298">
    <property type="entry name" value="FAA_hydrolase_N"/>
    <property type="match status" value="1"/>
</dbReference>
<dbReference type="PANTHER" id="PTHR43069:SF2">
    <property type="entry name" value="FUMARYLACETOACETASE"/>
    <property type="match status" value="1"/>
</dbReference>
<accession>A0AAV6U9G8</accession>
<comment type="caution">
    <text evidence="4">The sequence shown here is derived from an EMBL/GenBank/DDBJ whole genome shotgun (WGS) entry which is preliminary data.</text>
</comment>